<reference evidence="1 2" key="1">
    <citation type="submission" date="2024-01" db="EMBL/GenBank/DDBJ databases">
        <title>The complete chloroplast genome sequence of Lithospermum erythrorhizon: insights into the phylogenetic relationship among Boraginaceae species and the maternal lineages of purple gromwells.</title>
        <authorList>
            <person name="Okada T."/>
            <person name="Watanabe K."/>
        </authorList>
    </citation>
    <scope>NUCLEOTIDE SEQUENCE [LARGE SCALE GENOMIC DNA]</scope>
</reference>
<dbReference type="AlphaFoldDB" id="A0AAV3R4R3"/>
<comment type="caution">
    <text evidence="1">The sequence shown here is derived from an EMBL/GenBank/DDBJ whole genome shotgun (WGS) entry which is preliminary data.</text>
</comment>
<sequence length="174" mass="19126">MGWVFDMPCRMSSQKTYGQKKRAVFFALDIIDGLTEAYNGVGTLIRQSSPLPAFCQARSMPILEETDLAKQAQSHHSDSLIAKTGTDVMSMSPPVVRPTLQPSSPTTNWKDFISDVSLEQASWYIEPSALLKSDLVIGEINCDQGFSLQPCSLASSSDRSVLPKINQWPVDKVA</sequence>
<evidence type="ECO:0000313" key="1">
    <source>
        <dbReference type="EMBL" id="GAA0169893.1"/>
    </source>
</evidence>
<dbReference type="EMBL" id="BAABME010007010">
    <property type="protein sequence ID" value="GAA0169893.1"/>
    <property type="molecule type" value="Genomic_DNA"/>
</dbReference>
<keyword evidence="2" id="KW-1185">Reference proteome</keyword>
<name>A0AAV3R4R3_LITER</name>
<evidence type="ECO:0000313" key="2">
    <source>
        <dbReference type="Proteomes" id="UP001454036"/>
    </source>
</evidence>
<protein>
    <submittedName>
        <fullName evidence="1">Uncharacterized protein</fullName>
    </submittedName>
</protein>
<accession>A0AAV3R4R3</accession>
<proteinExistence type="predicted"/>
<gene>
    <name evidence="1" type="ORF">LIER_24275</name>
</gene>
<organism evidence="1 2">
    <name type="scientific">Lithospermum erythrorhizon</name>
    <name type="common">Purple gromwell</name>
    <name type="synonym">Lithospermum officinale var. erythrorhizon</name>
    <dbReference type="NCBI Taxonomy" id="34254"/>
    <lineage>
        <taxon>Eukaryota</taxon>
        <taxon>Viridiplantae</taxon>
        <taxon>Streptophyta</taxon>
        <taxon>Embryophyta</taxon>
        <taxon>Tracheophyta</taxon>
        <taxon>Spermatophyta</taxon>
        <taxon>Magnoliopsida</taxon>
        <taxon>eudicotyledons</taxon>
        <taxon>Gunneridae</taxon>
        <taxon>Pentapetalae</taxon>
        <taxon>asterids</taxon>
        <taxon>lamiids</taxon>
        <taxon>Boraginales</taxon>
        <taxon>Boraginaceae</taxon>
        <taxon>Boraginoideae</taxon>
        <taxon>Lithospermeae</taxon>
        <taxon>Lithospermum</taxon>
    </lineage>
</organism>
<dbReference type="Proteomes" id="UP001454036">
    <property type="component" value="Unassembled WGS sequence"/>
</dbReference>